<sequence length="244" mass="25997">MSTRPLALITGANQGIGLAVAQSLARDHSFRVLIGCRNIDAGEKAASELRSDGHEASAIELDLTSSDSIQAAISRIEKDHGYLDVLINNAGILIDVDTSLSTWDLFQRTFSTNVIGPATLTEGLLPLLRKAEVGPPRLVFVSSIMGSLGVSTDETMPWYNIDYKAYDASKAAVNMLTINYNRILADTAARVNSACPGLVRTQLTGYIEGATTTDLGAKRIVELATLGPDGPTCTFSNLQGPIAW</sequence>
<comment type="caution">
    <text evidence="5">The sequence shown here is derived from an EMBL/GenBank/DDBJ whole genome shotgun (WGS) entry which is preliminary data.</text>
</comment>
<organism evidence="5 6">
    <name type="scientific">Penicillium atrosanguineum</name>
    <dbReference type="NCBI Taxonomy" id="1132637"/>
    <lineage>
        <taxon>Eukaryota</taxon>
        <taxon>Fungi</taxon>
        <taxon>Dikarya</taxon>
        <taxon>Ascomycota</taxon>
        <taxon>Pezizomycotina</taxon>
        <taxon>Eurotiomycetes</taxon>
        <taxon>Eurotiomycetidae</taxon>
        <taxon>Eurotiales</taxon>
        <taxon>Aspergillaceae</taxon>
        <taxon>Penicillium</taxon>
    </lineage>
</organism>
<dbReference type="SUPFAM" id="SSF51735">
    <property type="entry name" value="NAD(P)-binding Rossmann-fold domains"/>
    <property type="match status" value="1"/>
</dbReference>
<keyword evidence="6" id="KW-1185">Reference proteome</keyword>
<evidence type="ECO:0000313" key="5">
    <source>
        <dbReference type="EMBL" id="KAJ5321294.1"/>
    </source>
</evidence>
<dbReference type="AlphaFoldDB" id="A0A9W9U6W2"/>
<keyword evidence="3" id="KW-0560">Oxidoreductase</keyword>
<dbReference type="CDD" id="cd05324">
    <property type="entry name" value="carb_red_PTCR-like_SDR_c"/>
    <property type="match status" value="1"/>
</dbReference>
<dbReference type="PRINTS" id="PR00080">
    <property type="entry name" value="SDRFAMILY"/>
</dbReference>
<dbReference type="InterPro" id="IPR045313">
    <property type="entry name" value="CBR1-like"/>
</dbReference>
<dbReference type="InterPro" id="IPR002347">
    <property type="entry name" value="SDR_fam"/>
</dbReference>
<dbReference type="PRINTS" id="PR00081">
    <property type="entry name" value="GDHRDH"/>
</dbReference>
<accession>A0A9W9U6W2</accession>
<dbReference type="GO" id="GO:0016616">
    <property type="term" value="F:oxidoreductase activity, acting on the CH-OH group of donors, NAD or NADP as acceptor"/>
    <property type="evidence" value="ECO:0007669"/>
    <property type="project" value="InterPro"/>
</dbReference>
<dbReference type="Proteomes" id="UP001147746">
    <property type="component" value="Unassembled WGS sequence"/>
</dbReference>
<keyword evidence="2" id="KW-0521">NADP</keyword>
<dbReference type="Pfam" id="PF00106">
    <property type="entry name" value="adh_short"/>
    <property type="match status" value="1"/>
</dbReference>
<evidence type="ECO:0000256" key="4">
    <source>
        <dbReference type="RuleBase" id="RU000363"/>
    </source>
</evidence>
<dbReference type="Gene3D" id="3.40.50.720">
    <property type="entry name" value="NAD(P)-binding Rossmann-like Domain"/>
    <property type="match status" value="1"/>
</dbReference>
<reference evidence="5" key="2">
    <citation type="journal article" date="2023" name="IMA Fungus">
        <title>Comparative genomic study of the Penicillium genus elucidates a diverse pangenome and 15 lateral gene transfer events.</title>
        <authorList>
            <person name="Petersen C."/>
            <person name="Sorensen T."/>
            <person name="Nielsen M.R."/>
            <person name="Sondergaard T.E."/>
            <person name="Sorensen J.L."/>
            <person name="Fitzpatrick D.A."/>
            <person name="Frisvad J.C."/>
            <person name="Nielsen K.L."/>
        </authorList>
    </citation>
    <scope>NUCLEOTIDE SEQUENCE</scope>
    <source>
        <strain evidence="5">IBT 21472</strain>
    </source>
</reference>
<comment type="similarity">
    <text evidence="1 4">Belongs to the short-chain dehydrogenases/reductases (SDR) family.</text>
</comment>
<gene>
    <name evidence="5" type="ORF">N7476_004296</name>
</gene>
<dbReference type="PANTHER" id="PTHR43963:SF6">
    <property type="entry name" value="CHAIN DEHYDROGENASE FAMILY PROTEIN, PUTATIVE (AFU_ORTHOLOGUE AFUA_3G15350)-RELATED"/>
    <property type="match status" value="1"/>
</dbReference>
<evidence type="ECO:0000256" key="3">
    <source>
        <dbReference type="ARBA" id="ARBA00023002"/>
    </source>
</evidence>
<dbReference type="InterPro" id="IPR036291">
    <property type="entry name" value="NAD(P)-bd_dom_sf"/>
</dbReference>
<name>A0A9W9U6W2_9EURO</name>
<reference evidence="5" key="1">
    <citation type="submission" date="2022-12" db="EMBL/GenBank/DDBJ databases">
        <authorList>
            <person name="Petersen C."/>
        </authorList>
    </citation>
    <scope>NUCLEOTIDE SEQUENCE</scope>
    <source>
        <strain evidence="5">IBT 21472</strain>
    </source>
</reference>
<protein>
    <submittedName>
        <fullName evidence="5">Carbonyl reductase</fullName>
    </submittedName>
</protein>
<evidence type="ECO:0000313" key="6">
    <source>
        <dbReference type="Proteomes" id="UP001147746"/>
    </source>
</evidence>
<evidence type="ECO:0000256" key="2">
    <source>
        <dbReference type="ARBA" id="ARBA00022857"/>
    </source>
</evidence>
<proteinExistence type="inferred from homology"/>
<evidence type="ECO:0000256" key="1">
    <source>
        <dbReference type="ARBA" id="ARBA00006484"/>
    </source>
</evidence>
<dbReference type="EMBL" id="JAPZBO010000003">
    <property type="protein sequence ID" value="KAJ5321294.1"/>
    <property type="molecule type" value="Genomic_DNA"/>
</dbReference>
<dbReference type="PANTHER" id="PTHR43963">
    <property type="entry name" value="CARBONYL REDUCTASE 1-RELATED"/>
    <property type="match status" value="1"/>
</dbReference>